<accession>A0A9D0ZKM6</accession>
<sequence>MERYVPPFSITNRMLSMVAQIAEKTGRISNYHSLEAKPHLRRNNRIRSIHSSLAIEANSLSLDEVRSVISGKTVIGPQKEIQEVKNAYQAYGMLGDFDPYDLNDLKKLHGVMTYLTERESGEFRSHNEGVFNGDCCIFMAPPPQLVPGQMEVLFDWMREARGEVHPLILSSVFHYEFVFIHPFADGNGRMARLWQTALLSEWNPIFQYLPLESRIHAFQEGYYNAIATCHTAGNANAFIEFMLDKIDQTLDQAIQQASVKDAYLLGTVQKLLSVMEYDVPYTAVQLMDMLNLKSRANFRKLYLDPALENNLIVMGIPDKPTSRNQNYIRK</sequence>
<dbReference type="InterPro" id="IPR003812">
    <property type="entry name" value="Fido"/>
</dbReference>
<feature type="site" description="Important for autoinhibition of adenylyltransferase activity" evidence="3">
    <location>
        <position position="56"/>
    </location>
</feature>
<dbReference type="InterPro" id="IPR049514">
    <property type="entry name" value="Fic-like_C"/>
</dbReference>
<feature type="domain" description="Fido" evidence="4">
    <location>
        <begin position="100"/>
        <end position="244"/>
    </location>
</feature>
<dbReference type="Gene3D" id="1.10.3290.10">
    <property type="entry name" value="Fido-like domain"/>
    <property type="match status" value="1"/>
</dbReference>
<comment type="caution">
    <text evidence="5">The sequence shown here is derived from an EMBL/GenBank/DDBJ whole genome shotgun (WGS) entry which is preliminary data.</text>
</comment>
<dbReference type="InterPro" id="IPR040198">
    <property type="entry name" value="Fido_containing"/>
</dbReference>
<reference evidence="5" key="1">
    <citation type="submission" date="2020-10" db="EMBL/GenBank/DDBJ databases">
        <authorList>
            <person name="Gilroy R."/>
        </authorList>
    </citation>
    <scope>NUCLEOTIDE SEQUENCE</scope>
    <source>
        <strain evidence="5">ChiSjej6B24-2974</strain>
    </source>
</reference>
<protein>
    <submittedName>
        <fullName evidence="5">Fic family protein</fullName>
    </submittedName>
</protein>
<dbReference type="GO" id="GO:0005524">
    <property type="term" value="F:ATP binding"/>
    <property type="evidence" value="ECO:0007669"/>
    <property type="project" value="UniProtKB-KW"/>
</dbReference>
<dbReference type="PANTHER" id="PTHR13504:SF38">
    <property type="entry name" value="FIDO DOMAIN-CONTAINING PROTEIN"/>
    <property type="match status" value="1"/>
</dbReference>
<evidence type="ECO:0000256" key="1">
    <source>
        <dbReference type="PIRSR" id="PIRSR640198-1"/>
    </source>
</evidence>
<feature type="binding site" evidence="2">
    <location>
        <begin position="222"/>
        <end position="223"/>
    </location>
    <ligand>
        <name>ATP</name>
        <dbReference type="ChEBI" id="CHEBI:30616"/>
    </ligand>
</feature>
<dbReference type="SUPFAM" id="SSF140931">
    <property type="entry name" value="Fic-like"/>
    <property type="match status" value="1"/>
</dbReference>
<keyword evidence="2" id="KW-0547">Nucleotide-binding</keyword>
<evidence type="ECO:0000313" key="5">
    <source>
        <dbReference type="EMBL" id="HIQ82150.1"/>
    </source>
</evidence>
<dbReference type="Proteomes" id="UP000824260">
    <property type="component" value="Unassembled WGS sequence"/>
</dbReference>
<name>A0A9D0ZKM6_9FIRM</name>
<evidence type="ECO:0000313" key="6">
    <source>
        <dbReference type="Proteomes" id="UP000824260"/>
    </source>
</evidence>
<keyword evidence="2" id="KW-0067">ATP-binding</keyword>
<reference evidence="5" key="2">
    <citation type="journal article" date="2021" name="PeerJ">
        <title>Extensive microbial diversity within the chicken gut microbiome revealed by metagenomics and culture.</title>
        <authorList>
            <person name="Gilroy R."/>
            <person name="Ravi A."/>
            <person name="Getino M."/>
            <person name="Pursley I."/>
            <person name="Horton D.L."/>
            <person name="Alikhan N.F."/>
            <person name="Baker D."/>
            <person name="Gharbi K."/>
            <person name="Hall N."/>
            <person name="Watson M."/>
            <person name="Adriaenssens E.M."/>
            <person name="Foster-Nyarko E."/>
            <person name="Jarju S."/>
            <person name="Secka A."/>
            <person name="Antonio M."/>
            <person name="Oren A."/>
            <person name="Chaudhuri R.R."/>
            <person name="La Ragione R."/>
            <person name="Hildebrand F."/>
            <person name="Pallen M.J."/>
        </authorList>
    </citation>
    <scope>NUCLEOTIDE SEQUENCE</scope>
    <source>
        <strain evidence="5">ChiSjej6B24-2974</strain>
    </source>
</reference>
<dbReference type="Pfam" id="PF02661">
    <property type="entry name" value="Fic"/>
    <property type="match status" value="1"/>
</dbReference>
<evidence type="ECO:0000256" key="2">
    <source>
        <dbReference type="PIRSR" id="PIRSR640198-2"/>
    </source>
</evidence>
<dbReference type="PROSITE" id="PS51459">
    <property type="entry name" value="FIDO"/>
    <property type="match status" value="1"/>
</dbReference>
<feature type="active site" evidence="1">
    <location>
        <position position="181"/>
    </location>
</feature>
<dbReference type="EMBL" id="DVFZ01000035">
    <property type="protein sequence ID" value="HIQ82150.1"/>
    <property type="molecule type" value="Genomic_DNA"/>
</dbReference>
<dbReference type="AlphaFoldDB" id="A0A9D0ZKM6"/>
<evidence type="ECO:0000256" key="3">
    <source>
        <dbReference type="PIRSR" id="PIRSR640198-3"/>
    </source>
</evidence>
<dbReference type="PANTHER" id="PTHR13504">
    <property type="entry name" value="FIDO DOMAIN-CONTAINING PROTEIN DDB_G0283145"/>
    <property type="match status" value="1"/>
</dbReference>
<dbReference type="InterPro" id="IPR036597">
    <property type="entry name" value="Fido-like_dom_sf"/>
</dbReference>
<proteinExistence type="predicted"/>
<organism evidence="5 6">
    <name type="scientific">Candidatus Pullichristensenella stercorigallinarum</name>
    <dbReference type="NCBI Taxonomy" id="2840909"/>
    <lineage>
        <taxon>Bacteria</taxon>
        <taxon>Bacillati</taxon>
        <taxon>Bacillota</taxon>
        <taxon>Clostridia</taxon>
        <taxon>Candidatus Pullichristensenella</taxon>
    </lineage>
</organism>
<gene>
    <name evidence="5" type="ORF">IAA52_03520</name>
</gene>
<evidence type="ECO:0000259" key="4">
    <source>
        <dbReference type="PROSITE" id="PS51459"/>
    </source>
</evidence>
<feature type="binding site" evidence="2">
    <location>
        <begin position="185"/>
        <end position="192"/>
    </location>
    <ligand>
        <name>ATP</name>
        <dbReference type="ChEBI" id="CHEBI:30616"/>
    </ligand>
</feature>
<dbReference type="Pfam" id="PF21247">
    <property type="entry name" value="Fic-like_C"/>
    <property type="match status" value="1"/>
</dbReference>